<feature type="transmembrane region" description="Helical" evidence="11">
    <location>
        <begin position="126"/>
        <end position="143"/>
    </location>
</feature>
<feature type="transmembrane region" description="Helical" evidence="11">
    <location>
        <begin position="285"/>
        <end position="306"/>
    </location>
</feature>
<dbReference type="PANTHER" id="PTHR19991:SF3">
    <property type="entry name" value="LETHAL (2) 01289, ISOFORM F"/>
    <property type="match status" value="1"/>
</dbReference>
<dbReference type="CDD" id="cd02961">
    <property type="entry name" value="PDI_a_family"/>
    <property type="match status" value="1"/>
</dbReference>
<dbReference type="SMART" id="SM00184">
    <property type="entry name" value="RING"/>
    <property type="match status" value="1"/>
</dbReference>
<keyword evidence="8 11" id="KW-1133">Transmembrane helix</keyword>
<feature type="transmembrane region" description="Helical" evidence="11">
    <location>
        <begin position="188"/>
        <end position="213"/>
    </location>
</feature>
<evidence type="ECO:0000256" key="9">
    <source>
        <dbReference type="ARBA" id="ARBA00023136"/>
    </source>
</evidence>
<dbReference type="Pfam" id="PF02845">
    <property type="entry name" value="CUE"/>
    <property type="match status" value="1"/>
</dbReference>
<dbReference type="PANTHER" id="PTHR19991">
    <property type="entry name" value="L 2 01289"/>
    <property type="match status" value="1"/>
</dbReference>
<keyword evidence="5" id="KW-0479">Metal-binding</keyword>
<keyword evidence="9 11" id="KW-0472">Membrane</keyword>
<feature type="transmembrane region" description="Helical" evidence="11">
    <location>
        <begin position="259"/>
        <end position="278"/>
    </location>
</feature>
<evidence type="ECO:0000256" key="7">
    <source>
        <dbReference type="ARBA" id="ARBA00022833"/>
    </source>
</evidence>
<dbReference type="Pfam" id="PF13639">
    <property type="entry name" value="zf-RING_2"/>
    <property type="match status" value="1"/>
</dbReference>
<dbReference type="InterPro" id="IPR003892">
    <property type="entry name" value="CUE"/>
</dbReference>
<dbReference type="InterPro" id="IPR013083">
    <property type="entry name" value="Znf_RING/FYVE/PHD"/>
</dbReference>
<feature type="transmembrane region" description="Helical" evidence="11">
    <location>
        <begin position="150"/>
        <end position="168"/>
    </location>
</feature>
<evidence type="ECO:0000256" key="4">
    <source>
        <dbReference type="ARBA" id="ARBA00022692"/>
    </source>
</evidence>
<evidence type="ECO:0000256" key="2">
    <source>
        <dbReference type="ARBA" id="ARBA00004906"/>
    </source>
</evidence>
<feature type="region of interest" description="Disordered" evidence="10">
    <location>
        <begin position="482"/>
        <end position="517"/>
    </location>
</feature>
<feature type="transmembrane region" description="Helical" evidence="11">
    <location>
        <begin position="14"/>
        <end position="33"/>
    </location>
</feature>
<dbReference type="EMBL" id="OB661332">
    <property type="protein sequence ID" value="CAD7227980.1"/>
    <property type="molecule type" value="Genomic_DNA"/>
</dbReference>
<accession>A0A7R8WFT9</accession>
<dbReference type="InterPro" id="IPR001841">
    <property type="entry name" value="Znf_RING"/>
</dbReference>
<protein>
    <submittedName>
        <fullName evidence="12">Uncharacterized protein</fullName>
    </submittedName>
</protein>
<reference evidence="12" key="1">
    <citation type="submission" date="2020-11" db="EMBL/GenBank/DDBJ databases">
        <authorList>
            <person name="Tran Van P."/>
        </authorList>
    </citation>
    <scope>NUCLEOTIDE SEQUENCE</scope>
</reference>
<dbReference type="GO" id="GO:0043130">
    <property type="term" value="F:ubiquitin binding"/>
    <property type="evidence" value="ECO:0007669"/>
    <property type="project" value="InterPro"/>
</dbReference>
<proteinExistence type="predicted"/>
<dbReference type="OrthoDB" id="3824970at2759"/>
<gene>
    <name evidence="12" type="ORF">CTOB1V02_LOCUS5873</name>
</gene>
<evidence type="ECO:0000256" key="5">
    <source>
        <dbReference type="ARBA" id="ARBA00022723"/>
    </source>
</evidence>
<dbReference type="PROSITE" id="PS50089">
    <property type="entry name" value="ZF_RING_2"/>
    <property type="match status" value="1"/>
</dbReference>
<evidence type="ECO:0000256" key="6">
    <source>
        <dbReference type="ARBA" id="ARBA00022771"/>
    </source>
</evidence>
<dbReference type="SUPFAM" id="SSF52833">
    <property type="entry name" value="Thioredoxin-like"/>
    <property type="match status" value="4"/>
</dbReference>
<evidence type="ECO:0000256" key="1">
    <source>
        <dbReference type="ARBA" id="ARBA00004141"/>
    </source>
</evidence>
<dbReference type="PROSITE" id="PS51140">
    <property type="entry name" value="CUE"/>
    <property type="match status" value="1"/>
</dbReference>
<evidence type="ECO:0000313" key="12">
    <source>
        <dbReference type="EMBL" id="CAD7227980.1"/>
    </source>
</evidence>
<dbReference type="Gene3D" id="1.10.8.10">
    <property type="entry name" value="DNA helicase RuvA subunit, C-terminal domain"/>
    <property type="match status" value="1"/>
</dbReference>
<dbReference type="InterPro" id="IPR036249">
    <property type="entry name" value="Thioredoxin-like_sf"/>
</dbReference>
<feature type="transmembrane region" description="Helical" evidence="11">
    <location>
        <begin position="220"/>
        <end position="239"/>
    </location>
</feature>
<dbReference type="SUPFAM" id="SSF57850">
    <property type="entry name" value="RING/U-box"/>
    <property type="match status" value="1"/>
</dbReference>
<comment type="subcellular location">
    <subcellularLocation>
        <location evidence="1">Membrane</location>
        <topology evidence="1">Multi-pass membrane protein</topology>
    </subcellularLocation>
</comment>
<organism evidence="12">
    <name type="scientific">Cyprideis torosa</name>
    <dbReference type="NCBI Taxonomy" id="163714"/>
    <lineage>
        <taxon>Eukaryota</taxon>
        <taxon>Metazoa</taxon>
        <taxon>Ecdysozoa</taxon>
        <taxon>Arthropoda</taxon>
        <taxon>Crustacea</taxon>
        <taxon>Oligostraca</taxon>
        <taxon>Ostracoda</taxon>
        <taxon>Podocopa</taxon>
        <taxon>Podocopida</taxon>
        <taxon>Cytherocopina</taxon>
        <taxon>Cytheroidea</taxon>
        <taxon>Cytherideidae</taxon>
        <taxon>Cyprideis</taxon>
    </lineage>
</organism>
<evidence type="ECO:0000256" key="11">
    <source>
        <dbReference type="SAM" id="Phobius"/>
    </source>
</evidence>
<sequence length="1084" mass="125062">MPAIWLDRLPLPSLAWYSVLSVGLFSASVLFAIRTISSAPDWREHITDEHSSSLWEPPTWLEICIPFVEKNVTAAEVTTFMIRESRCIWTLINMVYCLLILFGHWIQQLVFGELRVLEAQQLKDKFWNFVFYKFIFIFGVMSVQHMHQVILWCSWFSALGFLLLMTQLCQDRFEYLCLAAPDIQARHIRLLGLLLCNTIASFILFGICVFVGLHSGWHVFAFMAAESIMLLIRTLHVVARYAVHLWDVRQRISFEACSFIVYSINFVFELVGLSVDLVHHLHMLFWGNMFVSMASLVVCMQLRYLYYAICSRLYYHRLRTKILAHLISTYPEITCNDRLSICAICWDPLGPGVARQLPCSHVFHLYCLLSWLEQDASCPTCRRTLDITKEGSPVHRRPRMLSWLPSFTVEITPSQMLQERTRHAGRSGGAHTRAMAREIQELFPNLSRITIEEDLRRTGSADQTVENILEGYLTTPVAQHSPLFQTNSSHSPEPSSYGRRSEAVTRPPSSHSPLGFQDVVSDSVVDSVSSNLRSEDGRLDDEDEVLAWLTDSDNLEIEDQIEAVNAKMLSKLIENEEHLAVLFYVEGEKRSEKVLHELENIDDECEATDIDFVRIADTKAAKEYGLSLLPAMIFFTRKFPQVYEGDLTQEEKVLEWLLERKGATPKNDVIDLVDRKQLQRLIDDYENTAVFFYEKACRKECEEILEGLETIDDDAEEQGIRFVKIPDVDFAKQIGITEFPSLVYFEEKIPSIFDGDLLDYEAILDWLVYQKVEDTIENINREMLDNLIKTQEFLAVFFSDIEDNQDCVRSLKKMETIDDEATEFGITIVKMNDNLMAKKYGIRRPPGIVYFRKGKHIKYDGDIMDQEEVLEWLTDPDNMELTDHIEKVNRKMFEKIKERADYLAVFFYSDSKCKQCEKVLNEIENIDDEAANAGIEFVKVDDPRLAKEHGVHALPALLYFRRGSEEPIIYAGTAQVAIRMTKFYPRDNCSHRAGKVGKVRIQKTNGDLKNEERILEWLLAEKDPSGDIIEDMSGDKLRKLISKSESVAVYFCHGLRVESTPATIAGSEFHRRRDHRSKDERGRH</sequence>
<dbReference type="AlphaFoldDB" id="A0A7R8WFT9"/>
<name>A0A7R8WFT9_9CRUS</name>
<keyword evidence="3" id="KW-0808">Transferase</keyword>
<feature type="transmembrane region" description="Helical" evidence="11">
    <location>
        <begin position="87"/>
        <end position="106"/>
    </location>
</feature>
<evidence type="ECO:0000256" key="3">
    <source>
        <dbReference type="ARBA" id="ARBA00022679"/>
    </source>
</evidence>
<dbReference type="Gene3D" id="3.40.30.10">
    <property type="entry name" value="Glutaredoxin"/>
    <property type="match status" value="4"/>
</dbReference>
<dbReference type="SMART" id="SM00546">
    <property type="entry name" value="CUE"/>
    <property type="match status" value="1"/>
</dbReference>
<dbReference type="InterPro" id="IPR057992">
    <property type="entry name" value="TPR_SYVN1_N"/>
</dbReference>
<feature type="compositionally biased region" description="Polar residues" evidence="10">
    <location>
        <begin position="482"/>
        <end position="494"/>
    </location>
</feature>
<dbReference type="Gene3D" id="3.30.40.10">
    <property type="entry name" value="Zinc/RING finger domain, C3HC4 (zinc finger)"/>
    <property type="match status" value="1"/>
</dbReference>
<evidence type="ECO:0000256" key="8">
    <source>
        <dbReference type="ARBA" id="ARBA00022989"/>
    </source>
</evidence>
<keyword evidence="7" id="KW-0862">Zinc</keyword>
<keyword evidence="6" id="KW-0863">Zinc-finger</keyword>
<comment type="pathway">
    <text evidence="2">Protein modification; protein ubiquitination.</text>
</comment>
<dbReference type="Pfam" id="PF25563">
    <property type="entry name" value="TPR_SYVN1_N"/>
    <property type="match status" value="1"/>
</dbReference>
<keyword evidence="4 11" id="KW-0812">Transmembrane</keyword>
<dbReference type="GO" id="GO:0008270">
    <property type="term" value="F:zinc ion binding"/>
    <property type="evidence" value="ECO:0007669"/>
    <property type="project" value="UniProtKB-KW"/>
</dbReference>
<evidence type="ECO:0000256" key="10">
    <source>
        <dbReference type="SAM" id="MobiDB-lite"/>
    </source>
</evidence>